<evidence type="ECO:0000313" key="2">
    <source>
        <dbReference type="EMBL" id="KAB1219886.1"/>
    </source>
</evidence>
<gene>
    <name evidence="2" type="ORF">CJ030_MR3G009528</name>
</gene>
<organism evidence="2 3">
    <name type="scientific">Morella rubra</name>
    <name type="common">Chinese bayberry</name>
    <dbReference type="NCBI Taxonomy" id="262757"/>
    <lineage>
        <taxon>Eukaryota</taxon>
        <taxon>Viridiplantae</taxon>
        <taxon>Streptophyta</taxon>
        <taxon>Embryophyta</taxon>
        <taxon>Tracheophyta</taxon>
        <taxon>Spermatophyta</taxon>
        <taxon>Magnoliopsida</taxon>
        <taxon>eudicotyledons</taxon>
        <taxon>Gunneridae</taxon>
        <taxon>Pentapetalae</taxon>
        <taxon>rosids</taxon>
        <taxon>fabids</taxon>
        <taxon>Fagales</taxon>
        <taxon>Myricaceae</taxon>
        <taxon>Morella</taxon>
    </lineage>
</organism>
<sequence>MSKDELEDDYEYLNNFFERNDDKPELFGHSHRVDSEGVGEEMRVTRDAIGAREGASATGGDVGAPVVGPTEGAGEGVEQGQGSQAERVAGARVQPWTCLAMGQGTEEAGPSTIRSVSRKGHKRKKATKSVGIQQSQGKLEKAYSMIKHMPFEPDAYVWVALLSSCRVHSNVTIGEVVARKLFKLEPRNLGNYILLSNIYASKGK</sequence>
<dbReference type="PANTHER" id="PTHR47926:SF386">
    <property type="entry name" value="PENTATRICOPEPTIDE REPEAT-CONTAINING PROTEIN"/>
    <property type="match status" value="1"/>
</dbReference>
<dbReference type="PANTHER" id="PTHR47926">
    <property type="entry name" value="PENTATRICOPEPTIDE REPEAT-CONTAINING PROTEIN"/>
    <property type="match status" value="1"/>
</dbReference>
<comment type="caution">
    <text evidence="2">The sequence shown here is derived from an EMBL/GenBank/DDBJ whole genome shotgun (WGS) entry which is preliminary data.</text>
</comment>
<dbReference type="AlphaFoldDB" id="A0A6A1W6D8"/>
<dbReference type="GO" id="GO:0003723">
    <property type="term" value="F:RNA binding"/>
    <property type="evidence" value="ECO:0007669"/>
    <property type="project" value="InterPro"/>
</dbReference>
<evidence type="ECO:0000313" key="3">
    <source>
        <dbReference type="Proteomes" id="UP000516437"/>
    </source>
</evidence>
<reference evidence="2 3" key="1">
    <citation type="journal article" date="2019" name="Plant Biotechnol. J.">
        <title>The red bayberry genome and genetic basis of sex determination.</title>
        <authorList>
            <person name="Jia H.M."/>
            <person name="Jia H.J."/>
            <person name="Cai Q.L."/>
            <person name="Wang Y."/>
            <person name="Zhao H.B."/>
            <person name="Yang W.F."/>
            <person name="Wang G.Y."/>
            <person name="Li Y.H."/>
            <person name="Zhan D.L."/>
            <person name="Shen Y.T."/>
            <person name="Niu Q.F."/>
            <person name="Chang L."/>
            <person name="Qiu J."/>
            <person name="Zhao L."/>
            <person name="Xie H.B."/>
            <person name="Fu W.Y."/>
            <person name="Jin J."/>
            <person name="Li X.W."/>
            <person name="Jiao Y."/>
            <person name="Zhou C.C."/>
            <person name="Tu T."/>
            <person name="Chai C.Y."/>
            <person name="Gao J.L."/>
            <person name="Fan L.J."/>
            <person name="van de Weg E."/>
            <person name="Wang J.Y."/>
            <person name="Gao Z.S."/>
        </authorList>
    </citation>
    <scope>NUCLEOTIDE SEQUENCE [LARGE SCALE GENOMIC DNA]</scope>
    <source>
        <tissue evidence="2">Leaves</tissue>
    </source>
</reference>
<feature type="region of interest" description="Disordered" evidence="1">
    <location>
        <begin position="103"/>
        <end position="133"/>
    </location>
</feature>
<evidence type="ECO:0008006" key="4">
    <source>
        <dbReference type="Google" id="ProtNLM"/>
    </source>
</evidence>
<feature type="compositionally biased region" description="Basic and acidic residues" evidence="1">
    <location>
        <begin position="18"/>
        <end position="50"/>
    </location>
</feature>
<evidence type="ECO:0000256" key="1">
    <source>
        <dbReference type="SAM" id="MobiDB-lite"/>
    </source>
</evidence>
<accession>A0A6A1W6D8</accession>
<dbReference type="OrthoDB" id="1929855at2759"/>
<feature type="region of interest" description="Disordered" evidence="1">
    <location>
        <begin position="17"/>
        <end position="83"/>
    </location>
</feature>
<dbReference type="GO" id="GO:0009451">
    <property type="term" value="P:RNA modification"/>
    <property type="evidence" value="ECO:0007669"/>
    <property type="project" value="InterPro"/>
</dbReference>
<dbReference type="Pfam" id="PF20431">
    <property type="entry name" value="E_motif"/>
    <property type="match status" value="1"/>
</dbReference>
<protein>
    <recommendedName>
        <fullName evidence="4">Pentatricopeptide repeat-containing protein</fullName>
    </recommendedName>
</protein>
<feature type="compositionally biased region" description="Basic residues" evidence="1">
    <location>
        <begin position="116"/>
        <end position="127"/>
    </location>
</feature>
<dbReference type="InterPro" id="IPR046848">
    <property type="entry name" value="E_motif"/>
</dbReference>
<proteinExistence type="predicted"/>
<dbReference type="InterPro" id="IPR046960">
    <property type="entry name" value="PPR_At4g14850-like_plant"/>
</dbReference>
<dbReference type="EMBL" id="RXIC02000021">
    <property type="protein sequence ID" value="KAB1219886.1"/>
    <property type="molecule type" value="Genomic_DNA"/>
</dbReference>
<keyword evidence="3" id="KW-1185">Reference proteome</keyword>
<name>A0A6A1W6D8_9ROSI</name>
<dbReference type="Proteomes" id="UP000516437">
    <property type="component" value="Chromosome 3"/>
</dbReference>